<keyword evidence="3" id="KW-1133">Transmembrane helix</keyword>
<dbReference type="EC" id="2.7.7.65" evidence="1"/>
<evidence type="ECO:0000256" key="1">
    <source>
        <dbReference type="ARBA" id="ARBA00012528"/>
    </source>
</evidence>
<evidence type="ECO:0000313" key="5">
    <source>
        <dbReference type="EMBL" id="TCD15193.1"/>
    </source>
</evidence>
<dbReference type="FunFam" id="3.30.70.270:FF:000001">
    <property type="entry name" value="Diguanylate cyclase domain protein"/>
    <property type="match status" value="1"/>
</dbReference>
<feature type="transmembrane region" description="Helical" evidence="3">
    <location>
        <begin position="48"/>
        <end position="71"/>
    </location>
</feature>
<name>A0A4R0PEK0_9HYPH</name>
<sequence>MKFYRSEIAFLIFLSLLVGAAAFSYQAHDAVLSQMSARQGAAAGLDSGLFAVRASLTLIAIGLLAGFFYFYPLIREQARERGELREMTVSLSEKSATFQQAALTDPLTGLQNRRYFDDALAQYMEEFARIERPLGIMIIDIDHFKSINDTHGHDVGDEVIKSLAKTVLEYTRYHDIAARIGGEEFAVVAPNLSMDELNRLANRLRLAVAELAMKIGNVRLRITVSIGVAIWDGKETTAKLYKRADSNLYQAKRGGRNRVCA</sequence>
<dbReference type="Pfam" id="PF00990">
    <property type="entry name" value="GGDEF"/>
    <property type="match status" value="1"/>
</dbReference>
<dbReference type="AlphaFoldDB" id="A0A4R0PEK0"/>
<dbReference type="SUPFAM" id="SSF55073">
    <property type="entry name" value="Nucleotide cyclase"/>
    <property type="match status" value="1"/>
</dbReference>
<keyword evidence="6" id="KW-1185">Reference proteome</keyword>
<dbReference type="GO" id="GO:0043709">
    <property type="term" value="P:cell adhesion involved in single-species biofilm formation"/>
    <property type="evidence" value="ECO:0007669"/>
    <property type="project" value="TreeGrafter"/>
</dbReference>
<accession>A0A4R0PEK0</accession>
<gene>
    <name evidence="5" type="ORF">E0D97_06505</name>
</gene>
<comment type="caution">
    <text evidence="5">The sequence shown here is derived from an EMBL/GenBank/DDBJ whole genome shotgun (WGS) entry which is preliminary data.</text>
</comment>
<evidence type="ECO:0000313" key="6">
    <source>
        <dbReference type="Proteomes" id="UP000291301"/>
    </source>
</evidence>
<proteinExistence type="predicted"/>
<evidence type="ECO:0000256" key="2">
    <source>
        <dbReference type="ARBA" id="ARBA00034247"/>
    </source>
</evidence>
<dbReference type="SMART" id="SM00267">
    <property type="entry name" value="GGDEF"/>
    <property type="match status" value="1"/>
</dbReference>
<dbReference type="InterPro" id="IPR000160">
    <property type="entry name" value="GGDEF_dom"/>
</dbReference>
<keyword evidence="3" id="KW-0812">Transmembrane</keyword>
<dbReference type="InterPro" id="IPR029787">
    <property type="entry name" value="Nucleotide_cyclase"/>
</dbReference>
<comment type="catalytic activity">
    <reaction evidence="2">
        <text>2 GTP = 3',3'-c-di-GMP + 2 diphosphate</text>
        <dbReference type="Rhea" id="RHEA:24898"/>
        <dbReference type="ChEBI" id="CHEBI:33019"/>
        <dbReference type="ChEBI" id="CHEBI:37565"/>
        <dbReference type="ChEBI" id="CHEBI:58805"/>
        <dbReference type="EC" id="2.7.7.65"/>
    </reaction>
</comment>
<dbReference type="RefSeq" id="WP_131566981.1">
    <property type="nucleotide sequence ID" value="NZ_JAINFK010000004.1"/>
</dbReference>
<dbReference type="NCBIfam" id="TIGR00254">
    <property type="entry name" value="GGDEF"/>
    <property type="match status" value="1"/>
</dbReference>
<evidence type="ECO:0000259" key="4">
    <source>
        <dbReference type="PROSITE" id="PS50887"/>
    </source>
</evidence>
<dbReference type="PANTHER" id="PTHR45138">
    <property type="entry name" value="REGULATORY COMPONENTS OF SENSORY TRANSDUCTION SYSTEM"/>
    <property type="match status" value="1"/>
</dbReference>
<protein>
    <recommendedName>
        <fullName evidence="1">diguanylate cyclase</fullName>
        <ecNumber evidence="1">2.7.7.65</ecNumber>
    </recommendedName>
</protein>
<dbReference type="GO" id="GO:1902201">
    <property type="term" value="P:negative regulation of bacterial-type flagellum-dependent cell motility"/>
    <property type="evidence" value="ECO:0007669"/>
    <property type="project" value="TreeGrafter"/>
</dbReference>
<dbReference type="GO" id="GO:0005886">
    <property type="term" value="C:plasma membrane"/>
    <property type="evidence" value="ECO:0007669"/>
    <property type="project" value="TreeGrafter"/>
</dbReference>
<dbReference type="GO" id="GO:0052621">
    <property type="term" value="F:diguanylate cyclase activity"/>
    <property type="evidence" value="ECO:0007669"/>
    <property type="project" value="UniProtKB-EC"/>
</dbReference>
<dbReference type="PROSITE" id="PS50887">
    <property type="entry name" value="GGDEF"/>
    <property type="match status" value="1"/>
</dbReference>
<evidence type="ECO:0000256" key="3">
    <source>
        <dbReference type="SAM" id="Phobius"/>
    </source>
</evidence>
<dbReference type="OrthoDB" id="9812260at2"/>
<dbReference type="InterPro" id="IPR050469">
    <property type="entry name" value="Diguanylate_Cyclase"/>
</dbReference>
<feature type="domain" description="GGDEF" evidence="4">
    <location>
        <begin position="132"/>
        <end position="261"/>
    </location>
</feature>
<dbReference type="CDD" id="cd01949">
    <property type="entry name" value="GGDEF"/>
    <property type="match status" value="1"/>
</dbReference>
<dbReference type="EMBL" id="SJST01000002">
    <property type="protein sequence ID" value="TCD15193.1"/>
    <property type="molecule type" value="Genomic_DNA"/>
</dbReference>
<dbReference type="Gene3D" id="3.30.70.270">
    <property type="match status" value="1"/>
</dbReference>
<reference evidence="5 6" key="1">
    <citation type="journal article" date="2015" name="Antonie Van Leeuwenhoek">
        <title>Oricola cellulosilytica gen. nov., sp. nov., a cellulose-degrading bacterium of the family Phyllobacteriaceae isolated from surface seashore water, and emended descriptions of Mesorhizobium loti and Phyllobacterium myrsinacearum.</title>
        <authorList>
            <person name="Hameed A."/>
            <person name="Shahina M."/>
            <person name="Lai W.A."/>
            <person name="Lin S.Y."/>
            <person name="Young L.S."/>
            <person name="Liu Y.C."/>
            <person name="Hsu Y.H."/>
            <person name="Young C.C."/>
        </authorList>
    </citation>
    <scope>NUCLEOTIDE SEQUENCE [LARGE SCALE GENOMIC DNA]</scope>
    <source>
        <strain evidence="5 6">KCTC 52183</strain>
    </source>
</reference>
<dbReference type="Proteomes" id="UP000291301">
    <property type="component" value="Unassembled WGS sequence"/>
</dbReference>
<organism evidence="5 6">
    <name type="scientific">Oricola cellulosilytica</name>
    <dbReference type="NCBI Taxonomy" id="1429082"/>
    <lineage>
        <taxon>Bacteria</taxon>
        <taxon>Pseudomonadati</taxon>
        <taxon>Pseudomonadota</taxon>
        <taxon>Alphaproteobacteria</taxon>
        <taxon>Hyphomicrobiales</taxon>
        <taxon>Ahrensiaceae</taxon>
        <taxon>Oricola</taxon>
    </lineage>
</organism>
<dbReference type="InterPro" id="IPR043128">
    <property type="entry name" value="Rev_trsase/Diguanyl_cyclase"/>
</dbReference>
<dbReference type="PANTHER" id="PTHR45138:SF9">
    <property type="entry name" value="DIGUANYLATE CYCLASE DGCM-RELATED"/>
    <property type="match status" value="1"/>
</dbReference>
<keyword evidence="3" id="KW-0472">Membrane</keyword>